<name>A0ABS9D3S1_9ALTE</name>
<keyword evidence="1" id="KW-0472">Membrane</keyword>
<accession>A0ABS9D3S1</accession>
<dbReference type="Pfam" id="PF26225">
    <property type="entry name" value="DUF8051"/>
    <property type="match status" value="1"/>
</dbReference>
<proteinExistence type="predicted"/>
<feature type="transmembrane region" description="Helical" evidence="1">
    <location>
        <begin position="12"/>
        <end position="31"/>
    </location>
</feature>
<gene>
    <name evidence="3" type="ORF">L0668_05570</name>
</gene>
<dbReference type="Proteomes" id="UP001521137">
    <property type="component" value="Unassembled WGS sequence"/>
</dbReference>
<comment type="caution">
    <text evidence="3">The sequence shown here is derived from an EMBL/GenBank/DDBJ whole genome shotgun (WGS) entry which is preliminary data.</text>
</comment>
<evidence type="ECO:0000313" key="3">
    <source>
        <dbReference type="EMBL" id="MCF2947568.1"/>
    </source>
</evidence>
<feature type="transmembrane region" description="Helical" evidence="1">
    <location>
        <begin position="144"/>
        <end position="172"/>
    </location>
</feature>
<dbReference type="InterPro" id="IPR058364">
    <property type="entry name" value="DUF8051"/>
</dbReference>
<keyword evidence="1" id="KW-1133">Transmembrane helix</keyword>
<feature type="transmembrane region" description="Helical" evidence="1">
    <location>
        <begin position="80"/>
        <end position="98"/>
    </location>
</feature>
<evidence type="ECO:0000313" key="4">
    <source>
        <dbReference type="Proteomes" id="UP001521137"/>
    </source>
</evidence>
<dbReference type="RefSeq" id="WP_235311089.1">
    <property type="nucleotide sequence ID" value="NZ_JAKGAS010000002.1"/>
</dbReference>
<feature type="transmembrane region" description="Helical" evidence="1">
    <location>
        <begin position="43"/>
        <end position="68"/>
    </location>
</feature>
<feature type="transmembrane region" description="Helical" evidence="1">
    <location>
        <begin position="104"/>
        <end position="124"/>
    </location>
</feature>
<dbReference type="EMBL" id="JAKGAS010000002">
    <property type="protein sequence ID" value="MCF2947568.1"/>
    <property type="molecule type" value="Genomic_DNA"/>
</dbReference>
<reference evidence="3 4" key="1">
    <citation type="submission" date="2022-01" db="EMBL/GenBank/DDBJ databases">
        <title>Paraglaciecola sp. G1-23.</title>
        <authorList>
            <person name="Jin M.S."/>
            <person name="Han D.M."/>
            <person name="Kim H.M."/>
            <person name="Jeon C.O."/>
        </authorList>
    </citation>
    <scope>NUCLEOTIDE SEQUENCE [LARGE SCALE GENOMIC DNA]</scope>
    <source>
        <strain evidence="3 4">G1-23</strain>
    </source>
</reference>
<organism evidence="3 4">
    <name type="scientific">Paraglaciecola algarum</name>
    <dbReference type="NCBI Taxonomy" id="3050085"/>
    <lineage>
        <taxon>Bacteria</taxon>
        <taxon>Pseudomonadati</taxon>
        <taxon>Pseudomonadota</taxon>
        <taxon>Gammaproteobacteria</taxon>
        <taxon>Alteromonadales</taxon>
        <taxon>Alteromonadaceae</taxon>
        <taxon>Paraglaciecola</taxon>
    </lineage>
</organism>
<evidence type="ECO:0000256" key="1">
    <source>
        <dbReference type="SAM" id="Phobius"/>
    </source>
</evidence>
<keyword evidence="4" id="KW-1185">Reference proteome</keyword>
<sequence>MPSFFNKLQNRKLTFYLILNALLLISLIPGGPIENRDFSHIPAIYLIAFNGVLTALGMSSLLVAPLASQNYTVVAKVSKIIALAYLAVYVLDLFAIFPQTPSPMPWPLLCIELLGCLAAGLLYIEGCCYEKRIMAMSATKKKTLFKSLSPLSILLMVLVANGIVIFSTYSAIHSGT</sequence>
<keyword evidence="1" id="KW-0812">Transmembrane</keyword>
<feature type="domain" description="DUF8051" evidence="2">
    <location>
        <begin position="7"/>
        <end position="122"/>
    </location>
</feature>
<evidence type="ECO:0000259" key="2">
    <source>
        <dbReference type="Pfam" id="PF26225"/>
    </source>
</evidence>
<protein>
    <recommendedName>
        <fullName evidence="2">DUF8051 domain-containing protein</fullName>
    </recommendedName>
</protein>